<organism evidence="2 3">
    <name type="scientific">Paspalum notatum var. saurae</name>
    <dbReference type="NCBI Taxonomy" id="547442"/>
    <lineage>
        <taxon>Eukaryota</taxon>
        <taxon>Viridiplantae</taxon>
        <taxon>Streptophyta</taxon>
        <taxon>Embryophyta</taxon>
        <taxon>Tracheophyta</taxon>
        <taxon>Spermatophyta</taxon>
        <taxon>Magnoliopsida</taxon>
        <taxon>Liliopsida</taxon>
        <taxon>Poales</taxon>
        <taxon>Poaceae</taxon>
        <taxon>PACMAD clade</taxon>
        <taxon>Panicoideae</taxon>
        <taxon>Andropogonodae</taxon>
        <taxon>Paspaleae</taxon>
        <taxon>Paspalinae</taxon>
        <taxon>Paspalum</taxon>
    </lineage>
</organism>
<evidence type="ECO:0000313" key="3">
    <source>
        <dbReference type="Proteomes" id="UP001341281"/>
    </source>
</evidence>
<evidence type="ECO:0000256" key="1">
    <source>
        <dbReference type="SAM" id="MobiDB-lite"/>
    </source>
</evidence>
<proteinExistence type="predicted"/>
<dbReference type="Proteomes" id="UP001341281">
    <property type="component" value="Chromosome 09"/>
</dbReference>
<dbReference type="AlphaFoldDB" id="A0AAQ3UJE7"/>
<protein>
    <submittedName>
        <fullName evidence="2">Uncharacterized protein</fullName>
    </submittedName>
</protein>
<sequence length="211" mass="22601">MAEPPELAQCHAGQAFTYHASRIPKARTPGRNPSRPSASDPSHRSIGACEGGDDVRRGPAAAVLRVRLGVLVAGGDGADARGDEMGWPRQLLGEGRLLPAMGFTRITYYVGLPYTSETASCLDARVTDRRRLLLPGERDAAAARPHDRPPGPGRPVWWLSCTARAWPCEEVLADRRGAPGAREASVPFPRSSRNLHAFMAVAPCGVRSSTC</sequence>
<reference evidence="2 3" key="1">
    <citation type="submission" date="2024-02" db="EMBL/GenBank/DDBJ databases">
        <title>High-quality chromosome-scale genome assembly of Pensacola bahiagrass (Paspalum notatum Flugge var. saurae).</title>
        <authorList>
            <person name="Vega J.M."/>
            <person name="Podio M."/>
            <person name="Orjuela J."/>
            <person name="Siena L.A."/>
            <person name="Pessino S.C."/>
            <person name="Combes M.C."/>
            <person name="Mariac C."/>
            <person name="Albertini E."/>
            <person name="Pupilli F."/>
            <person name="Ortiz J.P.A."/>
            <person name="Leblanc O."/>
        </authorList>
    </citation>
    <scope>NUCLEOTIDE SEQUENCE [LARGE SCALE GENOMIC DNA]</scope>
    <source>
        <strain evidence="2">R1</strain>
        <tissue evidence="2">Leaf</tissue>
    </source>
</reference>
<feature type="region of interest" description="Disordered" evidence="1">
    <location>
        <begin position="19"/>
        <end position="53"/>
    </location>
</feature>
<accession>A0AAQ3UJE7</accession>
<dbReference type="EMBL" id="CP144753">
    <property type="protein sequence ID" value="WVZ92438.1"/>
    <property type="molecule type" value="Genomic_DNA"/>
</dbReference>
<evidence type="ECO:0000313" key="2">
    <source>
        <dbReference type="EMBL" id="WVZ92438.1"/>
    </source>
</evidence>
<name>A0AAQ3UJE7_PASNO</name>
<gene>
    <name evidence="2" type="ORF">U9M48_038503</name>
</gene>
<keyword evidence="3" id="KW-1185">Reference proteome</keyword>